<dbReference type="InterPro" id="IPR018060">
    <property type="entry name" value="HTH_AraC"/>
</dbReference>
<protein>
    <submittedName>
        <fullName evidence="6">Helix-turn-helix domain-containing protein</fullName>
    </submittedName>
</protein>
<dbReference type="PROSITE" id="PS50983">
    <property type="entry name" value="FE_B12_PBP"/>
    <property type="match status" value="1"/>
</dbReference>
<dbReference type="PROSITE" id="PS00041">
    <property type="entry name" value="HTH_ARAC_FAMILY_1"/>
    <property type="match status" value="1"/>
</dbReference>
<proteinExistence type="predicted"/>
<evidence type="ECO:0000259" key="4">
    <source>
        <dbReference type="PROSITE" id="PS01124"/>
    </source>
</evidence>
<dbReference type="PROSITE" id="PS01124">
    <property type="entry name" value="HTH_ARAC_FAMILY_2"/>
    <property type="match status" value="1"/>
</dbReference>
<dbReference type="SMART" id="SM00342">
    <property type="entry name" value="HTH_ARAC"/>
    <property type="match status" value="1"/>
</dbReference>
<dbReference type="PANTHER" id="PTHR43280:SF28">
    <property type="entry name" value="HTH-TYPE TRANSCRIPTIONAL ACTIVATOR RHAS"/>
    <property type="match status" value="1"/>
</dbReference>
<evidence type="ECO:0000256" key="3">
    <source>
        <dbReference type="ARBA" id="ARBA00023163"/>
    </source>
</evidence>
<reference evidence="7" key="1">
    <citation type="journal article" date="2019" name="Int. J. Syst. Evol. Microbiol.">
        <title>The Global Catalogue of Microorganisms (GCM) 10K type strain sequencing project: providing services to taxonomists for standard genome sequencing and annotation.</title>
        <authorList>
            <consortium name="The Broad Institute Genomics Platform"/>
            <consortium name="The Broad Institute Genome Sequencing Center for Infectious Disease"/>
            <person name="Wu L."/>
            <person name="Ma J."/>
        </authorList>
    </citation>
    <scope>NUCLEOTIDE SEQUENCE [LARGE SCALE GENOMIC DNA]</scope>
    <source>
        <strain evidence="7">CGMCC 1.15067</strain>
    </source>
</reference>
<sequence>MLLSRIAQLPLHSYTFECIHVQIGSLAHSTSLCNDRLTHSLILCLRDGDTIQINQQSFTTVYGSCMFLPPDSTIECKNTTTEPIYYQVSFYMFARGEQQPCIEPIKSLPYHMWLRPTPLSSILEYIQCMSRFFDSHEASSIDEIHPEIEMNHFRANLLLQQLILACLESQTRQSSDLFAPALEAIQHTVDYIHQYYQKPITVEDLLQLSGLGRWKYSKLFQQLTGKKPLDYINDIRINRAKDLLRLSNHSIKEIAHYVGFKDEYYFSRRFSQSTGIPPKQYTYRYHRTPPSLSSHRHTLAPRVVATGNTLGDVLSLGVRPIGASLTVIRDQVIYQQQLLDMNDIGTYGEPEQIARLQPDLIIHEYTTDEVSVALARIAPTFVIYRHDPAHIRLRAIANWIGQGRQADQWLSLHQQQSVQVWKDCISIKQGETALVIIQIDGDLFVMGGHGFALTIYQPFAFCPPPAISQMIQQQIPYLEIAWDELERYASDRIFLLVDHDATSLEYLHQLTHRPVWKRLQIHSPFHLHITESKWNFDDPITREHLLSVLPDILKVTF</sequence>
<dbReference type="InterPro" id="IPR002491">
    <property type="entry name" value="ABC_transptr_periplasmic_BD"/>
</dbReference>
<keyword evidence="3" id="KW-0804">Transcription</keyword>
<name>A0ABW4UTU3_9BACL</name>
<dbReference type="InterPro" id="IPR009057">
    <property type="entry name" value="Homeodomain-like_sf"/>
</dbReference>
<dbReference type="RefSeq" id="WP_204824483.1">
    <property type="nucleotide sequence ID" value="NZ_JBHUGF010000010.1"/>
</dbReference>
<comment type="caution">
    <text evidence="6">The sequence shown here is derived from an EMBL/GenBank/DDBJ whole genome shotgun (WGS) entry which is preliminary data.</text>
</comment>
<evidence type="ECO:0000259" key="5">
    <source>
        <dbReference type="PROSITE" id="PS50983"/>
    </source>
</evidence>
<dbReference type="Gene3D" id="1.10.10.60">
    <property type="entry name" value="Homeodomain-like"/>
    <property type="match status" value="2"/>
</dbReference>
<evidence type="ECO:0000256" key="2">
    <source>
        <dbReference type="ARBA" id="ARBA00023125"/>
    </source>
</evidence>
<dbReference type="PANTHER" id="PTHR43280">
    <property type="entry name" value="ARAC-FAMILY TRANSCRIPTIONAL REGULATOR"/>
    <property type="match status" value="1"/>
</dbReference>
<dbReference type="EMBL" id="JBHUGF010000010">
    <property type="protein sequence ID" value="MFD1990811.1"/>
    <property type="molecule type" value="Genomic_DNA"/>
</dbReference>
<dbReference type="Pfam" id="PF12833">
    <property type="entry name" value="HTH_18"/>
    <property type="match status" value="1"/>
</dbReference>
<dbReference type="InterPro" id="IPR018062">
    <property type="entry name" value="HTH_AraC-typ_CS"/>
</dbReference>
<dbReference type="SUPFAM" id="SSF53807">
    <property type="entry name" value="Helical backbone' metal receptor"/>
    <property type="match status" value="1"/>
</dbReference>
<keyword evidence="2" id="KW-0238">DNA-binding</keyword>
<accession>A0ABW4UTU3</accession>
<dbReference type="Proteomes" id="UP001597403">
    <property type="component" value="Unassembled WGS sequence"/>
</dbReference>
<keyword evidence="1" id="KW-0805">Transcription regulation</keyword>
<dbReference type="Gene3D" id="3.40.50.1980">
    <property type="entry name" value="Nitrogenase molybdenum iron protein domain"/>
    <property type="match status" value="2"/>
</dbReference>
<feature type="domain" description="Fe/B12 periplasmic-binding" evidence="5">
    <location>
        <begin position="301"/>
        <end position="557"/>
    </location>
</feature>
<keyword evidence="7" id="KW-1185">Reference proteome</keyword>
<evidence type="ECO:0000313" key="7">
    <source>
        <dbReference type="Proteomes" id="UP001597403"/>
    </source>
</evidence>
<evidence type="ECO:0000256" key="1">
    <source>
        <dbReference type="ARBA" id="ARBA00023015"/>
    </source>
</evidence>
<evidence type="ECO:0000313" key="6">
    <source>
        <dbReference type="EMBL" id="MFD1990811.1"/>
    </source>
</evidence>
<gene>
    <name evidence="6" type="ORF">ACFSGI_12635</name>
</gene>
<dbReference type="SUPFAM" id="SSF46689">
    <property type="entry name" value="Homeodomain-like"/>
    <property type="match status" value="2"/>
</dbReference>
<organism evidence="6 7">
    <name type="scientific">Paenibacillus nicotianae</name>
    <dbReference type="NCBI Taxonomy" id="1526551"/>
    <lineage>
        <taxon>Bacteria</taxon>
        <taxon>Bacillati</taxon>
        <taxon>Bacillota</taxon>
        <taxon>Bacilli</taxon>
        <taxon>Bacillales</taxon>
        <taxon>Paenibacillaceae</taxon>
        <taxon>Paenibacillus</taxon>
    </lineage>
</organism>
<feature type="domain" description="HTH araC/xylS-type" evidence="4">
    <location>
        <begin position="186"/>
        <end position="284"/>
    </location>
</feature>